<dbReference type="Proteomes" id="UP000799440">
    <property type="component" value="Unassembled WGS sequence"/>
</dbReference>
<dbReference type="EMBL" id="MU006591">
    <property type="protein sequence ID" value="KAF2744167.1"/>
    <property type="molecule type" value="Genomic_DNA"/>
</dbReference>
<evidence type="ECO:0000313" key="2">
    <source>
        <dbReference type="Proteomes" id="UP000799440"/>
    </source>
</evidence>
<accession>A0A6A6V4P5</accession>
<proteinExistence type="predicted"/>
<protein>
    <submittedName>
        <fullName evidence="1">Uncharacterized protein</fullName>
    </submittedName>
</protein>
<sequence length="166" mass="18148">MCDPNPQTDIGTNRLVLLFTAIAPYRGGSNMWSTSRRPGCGTLIFHLFNGIPALVIPVTNKCPIVAWSPWTLAQMRGAAGMNMIGAGAGVNGSYRPDWQHEQVCEWLDTVISVPHVNPALRERYVEILGRCVSLVINGAMALDRPSARVALGKVDPERAGIVMFRY</sequence>
<evidence type="ECO:0000313" key="1">
    <source>
        <dbReference type="EMBL" id="KAF2744167.1"/>
    </source>
</evidence>
<name>A0A6A6V4P5_9PLEO</name>
<gene>
    <name evidence="1" type="ORF">M011DRAFT_470828</name>
</gene>
<reference evidence="1" key="1">
    <citation type="journal article" date="2020" name="Stud. Mycol.">
        <title>101 Dothideomycetes genomes: a test case for predicting lifestyles and emergence of pathogens.</title>
        <authorList>
            <person name="Haridas S."/>
            <person name="Albert R."/>
            <person name="Binder M."/>
            <person name="Bloem J."/>
            <person name="Labutti K."/>
            <person name="Salamov A."/>
            <person name="Andreopoulos B."/>
            <person name="Baker S."/>
            <person name="Barry K."/>
            <person name="Bills G."/>
            <person name="Bluhm B."/>
            <person name="Cannon C."/>
            <person name="Castanera R."/>
            <person name="Culley D."/>
            <person name="Daum C."/>
            <person name="Ezra D."/>
            <person name="Gonzalez J."/>
            <person name="Henrissat B."/>
            <person name="Kuo A."/>
            <person name="Liang C."/>
            <person name="Lipzen A."/>
            <person name="Lutzoni F."/>
            <person name="Magnuson J."/>
            <person name="Mondo S."/>
            <person name="Nolan M."/>
            <person name="Ohm R."/>
            <person name="Pangilinan J."/>
            <person name="Park H.-J."/>
            <person name="Ramirez L."/>
            <person name="Alfaro M."/>
            <person name="Sun H."/>
            <person name="Tritt A."/>
            <person name="Yoshinaga Y."/>
            <person name="Zwiers L.-H."/>
            <person name="Turgeon B."/>
            <person name="Goodwin S."/>
            <person name="Spatafora J."/>
            <person name="Crous P."/>
            <person name="Grigoriev I."/>
        </authorList>
    </citation>
    <scope>NUCLEOTIDE SEQUENCE</scope>
    <source>
        <strain evidence="1">CBS 119925</strain>
    </source>
</reference>
<organism evidence="1 2">
    <name type="scientific">Sporormia fimetaria CBS 119925</name>
    <dbReference type="NCBI Taxonomy" id="1340428"/>
    <lineage>
        <taxon>Eukaryota</taxon>
        <taxon>Fungi</taxon>
        <taxon>Dikarya</taxon>
        <taxon>Ascomycota</taxon>
        <taxon>Pezizomycotina</taxon>
        <taxon>Dothideomycetes</taxon>
        <taxon>Pleosporomycetidae</taxon>
        <taxon>Pleosporales</taxon>
        <taxon>Sporormiaceae</taxon>
        <taxon>Sporormia</taxon>
    </lineage>
</organism>
<keyword evidence="2" id="KW-1185">Reference proteome</keyword>
<dbReference type="OrthoDB" id="3351042at2759"/>
<dbReference type="AlphaFoldDB" id="A0A6A6V4P5"/>